<protein>
    <submittedName>
        <fullName evidence="2">Uncharacterized protein</fullName>
    </submittedName>
</protein>
<proteinExistence type="predicted"/>
<accession>A0ABR4AWZ8</accession>
<sequence length="84" mass="8697">MAHCTAFGTSSSSAHSRPTSHPALSSLQPLTTSSHPSQLSYIPLHLTPKPPTLSPAGALIANNLHAQLFAPVNGVSEVQFLSSP</sequence>
<feature type="compositionally biased region" description="Polar residues" evidence="1">
    <location>
        <begin position="25"/>
        <end position="38"/>
    </location>
</feature>
<dbReference type="Proteomes" id="UP001590951">
    <property type="component" value="Unassembled WGS sequence"/>
</dbReference>
<name>A0ABR4AWZ8_9LECA</name>
<keyword evidence="3" id="KW-1185">Reference proteome</keyword>
<feature type="compositionally biased region" description="Low complexity" evidence="1">
    <location>
        <begin position="9"/>
        <end position="23"/>
    </location>
</feature>
<evidence type="ECO:0000256" key="1">
    <source>
        <dbReference type="SAM" id="MobiDB-lite"/>
    </source>
</evidence>
<evidence type="ECO:0000313" key="3">
    <source>
        <dbReference type="Proteomes" id="UP001590951"/>
    </source>
</evidence>
<gene>
    <name evidence="2" type="ORF">ABVK25_010513</name>
</gene>
<organism evidence="2 3">
    <name type="scientific">Lepraria finkii</name>
    <dbReference type="NCBI Taxonomy" id="1340010"/>
    <lineage>
        <taxon>Eukaryota</taxon>
        <taxon>Fungi</taxon>
        <taxon>Dikarya</taxon>
        <taxon>Ascomycota</taxon>
        <taxon>Pezizomycotina</taxon>
        <taxon>Lecanoromycetes</taxon>
        <taxon>OSLEUM clade</taxon>
        <taxon>Lecanoromycetidae</taxon>
        <taxon>Lecanorales</taxon>
        <taxon>Lecanorineae</taxon>
        <taxon>Stereocaulaceae</taxon>
        <taxon>Lepraria</taxon>
    </lineage>
</organism>
<comment type="caution">
    <text evidence="2">The sequence shown here is derived from an EMBL/GenBank/DDBJ whole genome shotgun (WGS) entry which is preliminary data.</text>
</comment>
<dbReference type="EMBL" id="JBHFEH010000068">
    <property type="protein sequence ID" value="KAL2049246.1"/>
    <property type="molecule type" value="Genomic_DNA"/>
</dbReference>
<feature type="region of interest" description="Disordered" evidence="1">
    <location>
        <begin position="1"/>
        <end position="38"/>
    </location>
</feature>
<reference evidence="2 3" key="1">
    <citation type="submission" date="2024-09" db="EMBL/GenBank/DDBJ databases">
        <title>Rethinking Asexuality: The Enigmatic Case of Functional Sexual Genes in Lepraria (Stereocaulaceae).</title>
        <authorList>
            <person name="Doellman M."/>
            <person name="Sun Y."/>
            <person name="Barcenas-Pena A."/>
            <person name="Lumbsch H.T."/>
            <person name="Grewe F."/>
        </authorList>
    </citation>
    <scope>NUCLEOTIDE SEQUENCE [LARGE SCALE GENOMIC DNA]</scope>
    <source>
        <strain evidence="2 3">Grewe 0041</strain>
    </source>
</reference>
<evidence type="ECO:0000313" key="2">
    <source>
        <dbReference type="EMBL" id="KAL2049246.1"/>
    </source>
</evidence>